<name>A0A9D2EGC7_9MICO</name>
<reference evidence="4" key="2">
    <citation type="submission" date="2021-04" db="EMBL/GenBank/DDBJ databases">
        <authorList>
            <person name="Gilroy R."/>
        </authorList>
    </citation>
    <scope>NUCLEOTIDE SEQUENCE</scope>
    <source>
        <strain evidence="4">ChiGjej4B4-7305</strain>
    </source>
</reference>
<feature type="domain" description="Carbohydrate kinase PfkB" evidence="3">
    <location>
        <begin position="8"/>
        <end position="294"/>
    </location>
</feature>
<evidence type="ECO:0000256" key="1">
    <source>
        <dbReference type="ARBA" id="ARBA00022679"/>
    </source>
</evidence>
<evidence type="ECO:0000256" key="2">
    <source>
        <dbReference type="ARBA" id="ARBA00022777"/>
    </source>
</evidence>
<dbReference type="PANTHER" id="PTHR10584">
    <property type="entry name" value="SUGAR KINASE"/>
    <property type="match status" value="1"/>
</dbReference>
<dbReference type="PRINTS" id="PR00990">
    <property type="entry name" value="RIBOKINASE"/>
</dbReference>
<dbReference type="GO" id="GO:0016301">
    <property type="term" value="F:kinase activity"/>
    <property type="evidence" value="ECO:0007669"/>
    <property type="project" value="UniProtKB-KW"/>
</dbReference>
<gene>
    <name evidence="4" type="ORF">H9815_13865</name>
</gene>
<dbReference type="InterPro" id="IPR029056">
    <property type="entry name" value="Ribokinase-like"/>
</dbReference>
<dbReference type="InterPro" id="IPR002139">
    <property type="entry name" value="Ribo/fructo_kinase"/>
</dbReference>
<dbReference type="Gene3D" id="3.40.1190.20">
    <property type="match status" value="1"/>
</dbReference>
<reference evidence="4" key="1">
    <citation type="journal article" date="2021" name="PeerJ">
        <title>Extensive microbial diversity within the chicken gut microbiome revealed by metagenomics and culture.</title>
        <authorList>
            <person name="Gilroy R."/>
            <person name="Ravi A."/>
            <person name="Getino M."/>
            <person name="Pursley I."/>
            <person name="Horton D.L."/>
            <person name="Alikhan N.F."/>
            <person name="Baker D."/>
            <person name="Gharbi K."/>
            <person name="Hall N."/>
            <person name="Watson M."/>
            <person name="Adriaenssens E.M."/>
            <person name="Foster-Nyarko E."/>
            <person name="Jarju S."/>
            <person name="Secka A."/>
            <person name="Antonio M."/>
            <person name="Oren A."/>
            <person name="Chaudhuri R.R."/>
            <person name="La Ragione R."/>
            <person name="Hildebrand F."/>
            <person name="Pallen M.J."/>
        </authorList>
    </citation>
    <scope>NUCLEOTIDE SEQUENCE</scope>
    <source>
        <strain evidence="4">ChiGjej4B4-7305</strain>
    </source>
</reference>
<dbReference type="SUPFAM" id="SSF53613">
    <property type="entry name" value="Ribokinase-like"/>
    <property type="match status" value="1"/>
</dbReference>
<protein>
    <submittedName>
        <fullName evidence="4">Carbohydrate kinase family protein</fullName>
    </submittedName>
</protein>
<evidence type="ECO:0000313" key="5">
    <source>
        <dbReference type="Proteomes" id="UP000824037"/>
    </source>
</evidence>
<evidence type="ECO:0000313" key="4">
    <source>
        <dbReference type="EMBL" id="HIZ36856.1"/>
    </source>
</evidence>
<organism evidence="4 5">
    <name type="scientific">Candidatus Ruania gallistercoris</name>
    <dbReference type="NCBI Taxonomy" id="2838746"/>
    <lineage>
        <taxon>Bacteria</taxon>
        <taxon>Bacillati</taxon>
        <taxon>Actinomycetota</taxon>
        <taxon>Actinomycetes</taxon>
        <taxon>Micrococcales</taxon>
        <taxon>Ruaniaceae</taxon>
        <taxon>Ruania</taxon>
    </lineage>
</organism>
<dbReference type="AlphaFoldDB" id="A0A9D2EGC7"/>
<dbReference type="InterPro" id="IPR011611">
    <property type="entry name" value="PfkB_dom"/>
</dbReference>
<dbReference type="EMBL" id="DXBY01000239">
    <property type="protein sequence ID" value="HIZ36856.1"/>
    <property type="molecule type" value="Genomic_DNA"/>
</dbReference>
<proteinExistence type="predicted"/>
<comment type="caution">
    <text evidence="4">The sequence shown here is derived from an EMBL/GenBank/DDBJ whole genome shotgun (WGS) entry which is preliminary data.</text>
</comment>
<dbReference type="GO" id="GO:0006796">
    <property type="term" value="P:phosphate-containing compound metabolic process"/>
    <property type="evidence" value="ECO:0007669"/>
    <property type="project" value="UniProtKB-ARBA"/>
</dbReference>
<keyword evidence="2 4" id="KW-0418">Kinase</keyword>
<accession>A0A9D2EGC7</accession>
<dbReference type="Pfam" id="PF00294">
    <property type="entry name" value="PfkB"/>
    <property type="match status" value="1"/>
</dbReference>
<keyword evidence="1" id="KW-0808">Transferase</keyword>
<dbReference type="GO" id="GO:0005829">
    <property type="term" value="C:cytosol"/>
    <property type="evidence" value="ECO:0007669"/>
    <property type="project" value="TreeGrafter"/>
</dbReference>
<evidence type="ECO:0000259" key="3">
    <source>
        <dbReference type="Pfam" id="PF00294"/>
    </source>
</evidence>
<dbReference type="PANTHER" id="PTHR10584:SF166">
    <property type="entry name" value="RIBOKINASE"/>
    <property type="match status" value="1"/>
</dbReference>
<dbReference type="Proteomes" id="UP000824037">
    <property type="component" value="Unassembled WGS sequence"/>
</dbReference>
<sequence>MTTPDAPTDLVVVGDASIDHYVQVPHLASSDNKAIGRYLGAFGGGMSANLAAAAATQGARTRLVTKVGTDRDGPAELRALSGLGVDTSYAVQDAAHRTWMCFVQLDDSGEKALIGADTGIKVPELGEIDPRALQGARIVAPLADDLAWAATVAQRAVDGGAQVAIDLEPDAFGPDDPQLHQLLSLTDVVFLNSASALKFHPRSHEQAAAALHDLGPGTVVVGRGEHGAYCSLADGTAYTARAASEVPVIDTTGAGDALAGSFLAGLLHGDSPETCLRTAVEHATACITQVGSRTYLTHPAPDRTTHEITIERTR</sequence>